<dbReference type="GO" id="GO:0008270">
    <property type="term" value="F:zinc ion binding"/>
    <property type="evidence" value="ECO:0007669"/>
    <property type="project" value="UniProtKB-KW"/>
</dbReference>
<comment type="similarity">
    <text evidence="1">Belongs to the carlaviruses nucleic acid-binding protein family.</text>
</comment>
<evidence type="ECO:0000256" key="3">
    <source>
        <dbReference type="ARBA" id="ARBA00022463"/>
    </source>
</evidence>
<dbReference type="GO" id="GO:0006355">
    <property type="term" value="P:regulation of DNA-templated transcription"/>
    <property type="evidence" value="ECO:0007669"/>
    <property type="project" value="InterPro"/>
</dbReference>
<dbReference type="EMBL" id="MK984597">
    <property type="protein sequence ID" value="QIJ97071.1"/>
    <property type="molecule type" value="Genomic_RNA"/>
</dbReference>
<dbReference type="Pfam" id="PF01623">
    <property type="entry name" value="Carla_C4"/>
    <property type="match status" value="1"/>
</dbReference>
<dbReference type="InterPro" id="IPR002568">
    <property type="entry name" value="Carla-bd"/>
</dbReference>
<evidence type="ECO:0000256" key="4">
    <source>
        <dbReference type="ARBA" id="ARBA00022581"/>
    </source>
</evidence>
<keyword evidence="6" id="KW-0479">Metal-binding</keyword>
<evidence type="ECO:0000256" key="5">
    <source>
        <dbReference type="ARBA" id="ARBA00022632"/>
    </source>
</evidence>
<evidence type="ECO:0000256" key="9">
    <source>
        <dbReference type="ARBA" id="ARBA00023125"/>
    </source>
</evidence>
<evidence type="ECO:0000256" key="1">
    <source>
        <dbReference type="ARBA" id="ARBA00006158"/>
    </source>
</evidence>
<keyword evidence="9" id="KW-0238">DNA-binding</keyword>
<evidence type="ECO:0000256" key="2">
    <source>
        <dbReference type="ARBA" id="ARBA00017202"/>
    </source>
</evidence>
<dbReference type="GO" id="GO:0052170">
    <property type="term" value="P:symbiont-mediated suppression of host innate immune response"/>
    <property type="evidence" value="ECO:0007669"/>
    <property type="project" value="UniProtKB-KW"/>
</dbReference>
<keyword evidence="3" id="KW-0941">Suppressor of RNA silencing</keyword>
<keyword evidence="8" id="KW-0862">Zinc</keyword>
<protein>
    <recommendedName>
        <fullName evidence="2">RNA silencing suppressor</fullName>
    </recommendedName>
</protein>
<evidence type="ECO:0000256" key="8">
    <source>
        <dbReference type="ARBA" id="ARBA00022833"/>
    </source>
</evidence>
<proteinExistence type="inferred from homology"/>
<keyword evidence="7" id="KW-0863">Zinc-finger</keyword>
<organism evidence="11">
    <name type="scientific">Papaya mild mottle associated virus</name>
    <dbReference type="NCBI Taxonomy" id="2716617"/>
    <lineage>
        <taxon>Viruses</taxon>
        <taxon>Riboviria</taxon>
        <taxon>Orthornavirae</taxon>
        <taxon>Kitrinoviricota</taxon>
        <taxon>Alsuviricetes</taxon>
        <taxon>Tymovirales</taxon>
        <taxon>Betaflexiviridae</taxon>
        <taxon>Quinvirinae</taxon>
        <taxon>Carlavirus</taxon>
        <taxon>Carlavirus mitipapayae</taxon>
        <taxon>Carlavirus PaMMaV</taxon>
    </lineage>
</organism>
<accession>A0A6G7S706</accession>
<evidence type="ECO:0000256" key="10">
    <source>
        <dbReference type="ARBA" id="ARBA00023280"/>
    </source>
</evidence>
<name>A0A6G7S706_9VIRU</name>
<dbReference type="GO" id="GO:0003677">
    <property type="term" value="F:DNA binding"/>
    <property type="evidence" value="ECO:0007669"/>
    <property type="project" value="UniProtKB-KW"/>
</dbReference>
<evidence type="ECO:0000256" key="7">
    <source>
        <dbReference type="ARBA" id="ARBA00022771"/>
    </source>
</evidence>
<keyword evidence="5" id="KW-1090">Inhibition of host innate immune response by virus</keyword>
<sequence length="103" mass="11780">MISEERLAIVLYLVFSRMGKTADMGLCLHISSFCYKSRLNIGTSTYARKRRAKQISRCYRCYRVKPGFYFTTRCDGVTCYPGISTNQKVVDYILGVTSVIPKI</sequence>
<keyword evidence="10" id="KW-0899">Viral immunoevasion</keyword>
<reference evidence="11" key="1">
    <citation type="journal article" date="2020" name="Front. Microbiol.">
        <title>Metagenomic Analysis of Plant Viruses Associated With Papaya Ringspot Disease in Carica papaya L. in Kenya.</title>
        <authorList>
            <person name="Mumo N.N."/>
            <person name="Mamati G.E."/>
            <person name="Ateka E.M."/>
            <person name="Rimberia F.K."/>
            <person name="Asudi G.O."/>
            <person name="Boykin L.M."/>
            <person name="Machuka E.M."/>
            <person name="Njuguna J.N."/>
            <person name="Pelle R."/>
            <person name="Stomeo F."/>
        </authorList>
    </citation>
    <scope>NUCLEOTIDE SEQUENCE</scope>
    <source>
        <strain evidence="11">KE-Mak-01</strain>
    </source>
</reference>
<keyword evidence="4" id="KW-0945">Host-virus interaction</keyword>
<evidence type="ECO:0000256" key="6">
    <source>
        <dbReference type="ARBA" id="ARBA00022723"/>
    </source>
</evidence>
<evidence type="ECO:0000313" key="11">
    <source>
        <dbReference type="EMBL" id="QIJ97071.1"/>
    </source>
</evidence>